<comment type="subcellular location">
    <subcellularLocation>
        <location evidence="1">Membrane</location>
    </subcellularLocation>
</comment>
<dbReference type="PROSITE" id="PS50111">
    <property type="entry name" value="CHEMOTAXIS_TRANSDUC_2"/>
    <property type="match status" value="1"/>
</dbReference>
<accession>E1SRU3</accession>
<dbReference type="PANTHER" id="PTHR32089">
    <property type="entry name" value="METHYL-ACCEPTING CHEMOTAXIS PROTEIN MCPB"/>
    <property type="match status" value="1"/>
</dbReference>
<evidence type="ECO:0000256" key="2">
    <source>
        <dbReference type="ARBA" id="ARBA00023224"/>
    </source>
</evidence>
<dbReference type="SMART" id="SM00304">
    <property type="entry name" value="HAMP"/>
    <property type="match status" value="1"/>
</dbReference>
<dbReference type="HOGENOM" id="CLU_000445_107_27_6"/>
<evidence type="ECO:0000259" key="7">
    <source>
        <dbReference type="PROSITE" id="PS50885"/>
    </source>
</evidence>
<dbReference type="GO" id="GO:0007165">
    <property type="term" value="P:signal transduction"/>
    <property type="evidence" value="ECO:0007669"/>
    <property type="project" value="UniProtKB-KW"/>
</dbReference>
<dbReference type="EMBL" id="CP002209">
    <property type="protein sequence ID" value="ADN74912.1"/>
    <property type="molecule type" value="Genomic_DNA"/>
</dbReference>
<evidence type="ECO:0000313" key="9">
    <source>
        <dbReference type="Proteomes" id="UP000006683"/>
    </source>
</evidence>
<dbReference type="PROSITE" id="PS50885">
    <property type="entry name" value="HAMP"/>
    <property type="match status" value="1"/>
</dbReference>
<feature type="transmembrane region" description="Helical" evidence="5">
    <location>
        <begin position="20"/>
        <end position="40"/>
    </location>
</feature>
<dbReference type="InterPro" id="IPR003660">
    <property type="entry name" value="HAMP_dom"/>
</dbReference>
<gene>
    <name evidence="8" type="ordered locus">Fbal_0701</name>
</gene>
<dbReference type="SUPFAM" id="SSF58104">
    <property type="entry name" value="Methyl-accepting chemotaxis protein (MCP) signaling domain"/>
    <property type="match status" value="1"/>
</dbReference>
<keyword evidence="5" id="KW-0812">Transmembrane</keyword>
<keyword evidence="5" id="KW-0472">Membrane</keyword>
<dbReference type="GO" id="GO:0006935">
    <property type="term" value="P:chemotaxis"/>
    <property type="evidence" value="ECO:0007669"/>
    <property type="project" value="UniProtKB-ARBA"/>
</dbReference>
<evidence type="ECO:0000256" key="4">
    <source>
        <dbReference type="PROSITE-ProRule" id="PRU00284"/>
    </source>
</evidence>
<dbReference type="Pfam" id="PF00672">
    <property type="entry name" value="HAMP"/>
    <property type="match status" value="1"/>
</dbReference>
<feature type="domain" description="Methyl-accepting transducer" evidence="6">
    <location>
        <begin position="275"/>
        <end position="511"/>
    </location>
</feature>
<dbReference type="Pfam" id="PF00015">
    <property type="entry name" value="MCPsignal"/>
    <property type="match status" value="1"/>
</dbReference>
<name>E1SRU3_FERBD</name>
<dbReference type="SMART" id="SM00283">
    <property type="entry name" value="MA"/>
    <property type="match status" value="1"/>
</dbReference>
<dbReference type="GO" id="GO:0016020">
    <property type="term" value="C:membrane"/>
    <property type="evidence" value="ECO:0007669"/>
    <property type="project" value="UniProtKB-SubCell"/>
</dbReference>
<organism evidence="8 9">
    <name type="scientific">Ferrimonas balearica (strain DSM 9799 / CCM 4581 / KCTC 23876 / PAT)</name>
    <dbReference type="NCBI Taxonomy" id="550540"/>
    <lineage>
        <taxon>Bacteria</taxon>
        <taxon>Pseudomonadati</taxon>
        <taxon>Pseudomonadota</taxon>
        <taxon>Gammaproteobacteria</taxon>
        <taxon>Alteromonadales</taxon>
        <taxon>Ferrimonadaceae</taxon>
        <taxon>Ferrimonas</taxon>
    </lineage>
</organism>
<evidence type="ECO:0000259" key="6">
    <source>
        <dbReference type="PROSITE" id="PS50111"/>
    </source>
</evidence>
<dbReference type="RefSeq" id="WP_013344218.1">
    <property type="nucleotide sequence ID" value="NC_014541.1"/>
</dbReference>
<dbReference type="FunFam" id="1.10.287.950:FF:000001">
    <property type="entry name" value="Methyl-accepting chemotaxis sensory transducer"/>
    <property type="match status" value="1"/>
</dbReference>
<dbReference type="AlphaFoldDB" id="E1SRU3"/>
<dbReference type="STRING" id="550540.Fbal_0701"/>
<dbReference type="KEGG" id="fbl:Fbal_0701"/>
<feature type="domain" description="HAMP" evidence="7">
    <location>
        <begin position="218"/>
        <end position="270"/>
    </location>
</feature>
<keyword evidence="5" id="KW-1133">Transmembrane helix</keyword>
<dbReference type="GeneID" id="67180942"/>
<dbReference type="CDD" id="cd11386">
    <property type="entry name" value="MCP_signal"/>
    <property type="match status" value="1"/>
</dbReference>
<comment type="similarity">
    <text evidence="3">Belongs to the methyl-accepting chemotaxis (MCP) protein family.</text>
</comment>
<dbReference type="eggNOG" id="COG0840">
    <property type="taxonomic scope" value="Bacteria"/>
</dbReference>
<dbReference type="PANTHER" id="PTHR32089:SF120">
    <property type="entry name" value="METHYL-ACCEPTING CHEMOTAXIS PROTEIN TLPQ"/>
    <property type="match status" value="1"/>
</dbReference>
<proteinExistence type="inferred from homology"/>
<protein>
    <submittedName>
        <fullName evidence="8">Methyl-accepting chemotaxis sensory transducer</fullName>
    </submittedName>
</protein>
<keyword evidence="9" id="KW-1185">Reference proteome</keyword>
<evidence type="ECO:0000256" key="1">
    <source>
        <dbReference type="ARBA" id="ARBA00004370"/>
    </source>
</evidence>
<dbReference type="Proteomes" id="UP000006683">
    <property type="component" value="Chromosome"/>
</dbReference>
<evidence type="ECO:0000313" key="8">
    <source>
        <dbReference type="EMBL" id="ADN74912.1"/>
    </source>
</evidence>
<dbReference type="Gene3D" id="1.10.287.950">
    <property type="entry name" value="Methyl-accepting chemotaxis protein"/>
    <property type="match status" value="1"/>
</dbReference>
<dbReference type="CDD" id="cd06225">
    <property type="entry name" value="HAMP"/>
    <property type="match status" value="1"/>
</dbReference>
<evidence type="ECO:0000256" key="3">
    <source>
        <dbReference type="ARBA" id="ARBA00029447"/>
    </source>
</evidence>
<dbReference type="InterPro" id="IPR004089">
    <property type="entry name" value="MCPsignal_dom"/>
</dbReference>
<sequence length="548" mass="58944">MFERWVVKPLERVKIRTKLVGVFIFGMGLIGGAFALMLVAQMQVASHFQAEMAAQKAAQNGVYALNNGFKTQVQEWKNLLLRGRVPTDYWRKVEVHQAQLQGDADKLAQELTALGMNTEASEIARFRRDHAALFAGYQRGAQALAEGAALTEVDASVRGLDRAPTQALLSLAEAMEAKREANLAAVAVAVKETLLVGGSVIGVLMVLFVWGGRTLAMRAVVLPTEQIRRFLGRLAEGDFRTTLTLDRGDEMGDLARHANALQQQLSSLLKSVEHSGHAVSLACEELERVGEQNVARAQIQRDQTHQVASAMSQMTTSVVEVARHAQHAADQVALSDQKSSDGQAILNQTIGDLETLDQTLNQAGEAVSRLASESLEIGGILDVIRNIADQTNLLALNAAIEAARAGEQGRGFAVVADEVRSLSLRTQEATGEIQQMIDKLQAGAQDAVDAMGAGQAGSQRGLNQTREAGQTLAEISQQLSELNGMNAQIATAAEEQSKVSEEINHAVGQIRELGDQVADDAKTGQAVASGLHDNAERLESQLRRFQLA</sequence>
<keyword evidence="2 4" id="KW-0807">Transducer</keyword>
<dbReference type="OrthoDB" id="1884279at2"/>
<reference evidence="8 9" key="1">
    <citation type="journal article" date="2010" name="Stand. Genomic Sci.">
        <title>Complete genome sequence of Ferrimonas balearica type strain (PAT).</title>
        <authorList>
            <person name="Nolan M."/>
            <person name="Sikorski J."/>
            <person name="Davenport K."/>
            <person name="Lucas S."/>
            <person name="Glavina Del Rio T."/>
            <person name="Tice H."/>
            <person name="Cheng J."/>
            <person name="Goodwin L."/>
            <person name="Pitluck S."/>
            <person name="Liolios K."/>
            <person name="Ivanova N."/>
            <person name="Mavromatis K."/>
            <person name="Ovchinnikova G."/>
            <person name="Pati A."/>
            <person name="Chen A."/>
            <person name="Palaniappan K."/>
            <person name="Land M."/>
            <person name="Hauser L."/>
            <person name="Chang Y."/>
            <person name="Jeffries C."/>
            <person name="Tapia R."/>
            <person name="Brettin T."/>
            <person name="Detter J."/>
            <person name="Han C."/>
            <person name="Yasawong M."/>
            <person name="Rohde M."/>
            <person name="Tindall B."/>
            <person name="Goker M."/>
            <person name="Woyke T."/>
            <person name="Bristow J."/>
            <person name="Eisen J."/>
            <person name="Markowitz V."/>
            <person name="Hugenholtz P."/>
            <person name="Kyrpides N."/>
            <person name="Klenk H."/>
            <person name="Lapidus A."/>
        </authorList>
    </citation>
    <scope>NUCLEOTIDE SEQUENCE [LARGE SCALE GENOMIC DNA]</scope>
    <source>
        <strain evidence="9">DSM 9799 / CCM 4581 / KCTC 23876 / PAT</strain>
    </source>
</reference>
<evidence type="ECO:0000256" key="5">
    <source>
        <dbReference type="SAM" id="Phobius"/>
    </source>
</evidence>